<sequence length="371" mass="38460">MSRPASTGRRGKVLPEHARAHNRALVASTIFHGGAMSRADVARATGLTRVTVSDLVAELIDAGIVTEHGTRPDGRPGKPAILVDLDRTGLQCVALDLSESGEYRGAVMDLAGTVIARRSVPRPPDRDGEAARTAVRALAAELIGAATARVLGVGVASPGVISPEGVVVTAPNIGWTDLPLQRLLGAELPAPVHVVNDADAATLAEHTLGGAGDDFMLVKVGRGVGAGVFIRGGLAQGSRFSPGESGHVTVGTDEGPECGCGRRGCLESWLSIRYLDSRIAEGAERDEVLRDAGERLGIALAPVVGALDLDEIVVAGPAAYLDGVLRETAVTTLRHRTLLHDDVRVRMSAQGDDIVLKGALVMVLRGELGVS</sequence>
<dbReference type="STRING" id="904291.A7J15_10180"/>
<dbReference type="InterPro" id="IPR000835">
    <property type="entry name" value="HTH_MarR-typ"/>
</dbReference>
<dbReference type="Gene3D" id="1.10.10.10">
    <property type="entry name" value="Winged helix-like DNA-binding domain superfamily/Winged helix DNA-binding domain"/>
    <property type="match status" value="1"/>
</dbReference>
<dbReference type="EMBL" id="LXMD01000028">
    <property type="protein sequence ID" value="OCG72901.1"/>
    <property type="molecule type" value="Genomic_DNA"/>
</dbReference>
<proteinExistence type="inferred from homology"/>
<accession>A0A1B9N8H4</accession>
<evidence type="ECO:0000313" key="4">
    <source>
        <dbReference type="Proteomes" id="UP000093355"/>
    </source>
</evidence>
<reference evidence="3 4" key="1">
    <citation type="submission" date="2016-05" db="EMBL/GenBank/DDBJ databases">
        <authorList>
            <person name="Lavstsen T."/>
            <person name="Jespersen J.S."/>
        </authorList>
    </citation>
    <scope>NUCLEOTIDE SEQUENCE [LARGE SCALE GENOMIC DNA]</scope>
    <source>
        <strain evidence="3 4">YLB-01</strain>
    </source>
</reference>
<dbReference type="PANTHER" id="PTHR18964">
    <property type="entry name" value="ROK (REPRESSOR, ORF, KINASE) FAMILY"/>
    <property type="match status" value="1"/>
</dbReference>
<dbReference type="PANTHER" id="PTHR18964:SF149">
    <property type="entry name" value="BIFUNCTIONAL UDP-N-ACETYLGLUCOSAMINE 2-EPIMERASE_N-ACETYLMANNOSAMINE KINASE"/>
    <property type="match status" value="1"/>
</dbReference>
<dbReference type="OrthoDB" id="9810372at2"/>
<dbReference type="AlphaFoldDB" id="A0A1B9N8H4"/>
<keyword evidence="3" id="KW-0418">Kinase</keyword>
<dbReference type="InterPro" id="IPR049874">
    <property type="entry name" value="ROK_cs"/>
</dbReference>
<dbReference type="Pfam" id="PF12802">
    <property type="entry name" value="MarR_2"/>
    <property type="match status" value="1"/>
</dbReference>
<dbReference type="Pfam" id="PF00480">
    <property type="entry name" value="ROK"/>
    <property type="match status" value="1"/>
</dbReference>
<dbReference type="GO" id="GO:0016301">
    <property type="term" value="F:kinase activity"/>
    <property type="evidence" value="ECO:0007669"/>
    <property type="project" value="UniProtKB-KW"/>
</dbReference>
<evidence type="ECO:0000313" key="3">
    <source>
        <dbReference type="EMBL" id="OCG72901.1"/>
    </source>
</evidence>
<dbReference type="InterPro" id="IPR036388">
    <property type="entry name" value="WH-like_DNA-bd_sf"/>
</dbReference>
<dbReference type="Proteomes" id="UP000093355">
    <property type="component" value="Unassembled WGS sequence"/>
</dbReference>
<evidence type="ECO:0000256" key="1">
    <source>
        <dbReference type="ARBA" id="ARBA00006479"/>
    </source>
</evidence>
<dbReference type="InterPro" id="IPR036390">
    <property type="entry name" value="WH_DNA-bd_sf"/>
</dbReference>
<name>A0A1B9N8H4_9MICO</name>
<keyword evidence="3" id="KW-0808">Transferase</keyword>
<feature type="domain" description="HTH marR-type" evidence="2">
    <location>
        <begin position="32"/>
        <end position="75"/>
    </location>
</feature>
<dbReference type="InterPro" id="IPR043129">
    <property type="entry name" value="ATPase_NBD"/>
</dbReference>
<dbReference type="Gene3D" id="3.30.420.40">
    <property type="match status" value="3"/>
</dbReference>
<comment type="caution">
    <text evidence="3">The sequence shown here is derived from an EMBL/GenBank/DDBJ whole genome shotgun (WGS) entry which is preliminary data.</text>
</comment>
<dbReference type="PROSITE" id="PS01125">
    <property type="entry name" value="ROK"/>
    <property type="match status" value="1"/>
</dbReference>
<dbReference type="SUPFAM" id="SSF53067">
    <property type="entry name" value="Actin-like ATPase domain"/>
    <property type="match status" value="1"/>
</dbReference>
<keyword evidence="4" id="KW-1185">Reference proteome</keyword>
<comment type="similarity">
    <text evidence="1">Belongs to the ROK (NagC/XylR) family.</text>
</comment>
<dbReference type="InterPro" id="IPR000600">
    <property type="entry name" value="ROK"/>
</dbReference>
<organism evidence="3 4">
    <name type="scientific">Microbacterium sediminis</name>
    <dbReference type="NCBI Taxonomy" id="904291"/>
    <lineage>
        <taxon>Bacteria</taxon>
        <taxon>Bacillati</taxon>
        <taxon>Actinomycetota</taxon>
        <taxon>Actinomycetes</taxon>
        <taxon>Micrococcales</taxon>
        <taxon>Microbacteriaceae</taxon>
        <taxon>Microbacterium</taxon>
    </lineage>
</organism>
<dbReference type="SUPFAM" id="SSF46785">
    <property type="entry name" value="Winged helix' DNA-binding domain"/>
    <property type="match status" value="1"/>
</dbReference>
<protein>
    <submittedName>
        <fullName evidence="3">Sugar kinase</fullName>
    </submittedName>
</protein>
<evidence type="ECO:0000259" key="2">
    <source>
        <dbReference type="Pfam" id="PF12802"/>
    </source>
</evidence>
<gene>
    <name evidence="3" type="ORF">A7J15_10180</name>
</gene>